<feature type="non-terminal residue" evidence="3">
    <location>
        <position position="154"/>
    </location>
</feature>
<gene>
    <name evidence="3" type="ORF">Tc00.1047053511377.40</name>
</gene>
<evidence type="ECO:0000259" key="2">
    <source>
        <dbReference type="Pfam" id="PF22274"/>
    </source>
</evidence>
<keyword evidence="1" id="KW-0812">Transmembrane</keyword>
<sequence>MVDGASETRHDSPADTCLGRWMRSSVGACPRSRHRVRSRAIAAVRAALLLVLVLVAAAWMPAVHAVVLRLRGGTVDRAITVGRAVDTVLMDGVSITNGVAVVFDVAAMLPGPLRIELRNCVCDGGAQIYVRGYNGEPASDRSLEVSVSGLPGEY</sequence>
<keyword evidence="1" id="KW-0472">Membrane</keyword>
<dbReference type="InterPro" id="IPR053915">
    <property type="entry name" value="DGF-1_b-sheet_dom"/>
</dbReference>
<proteinExistence type="predicted"/>
<feature type="transmembrane region" description="Helical" evidence="1">
    <location>
        <begin position="40"/>
        <end position="60"/>
    </location>
</feature>
<dbReference type="RefSeq" id="XP_806059.1">
    <property type="nucleotide sequence ID" value="XM_800966.1"/>
</dbReference>
<dbReference type="EMBL" id="AAHK01001764">
    <property type="protein sequence ID" value="EAN84208.1"/>
    <property type="molecule type" value="Genomic_DNA"/>
</dbReference>
<dbReference type="GeneID" id="3535969"/>
<name>Q4CVA5_TRYCC</name>
<dbReference type="AlphaFoldDB" id="Q4CVA5"/>
<dbReference type="KEGG" id="tcr:511377.40"/>
<dbReference type="VEuPathDB" id="TriTrypDB:TcCLB.511377.40"/>
<keyword evidence="1" id="KW-1133">Transmembrane helix</keyword>
<dbReference type="Pfam" id="PF22274">
    <property type="entry name" value="DGF-1_beta-sheet"/>
    <property type="match status" value="1"/>
</dbReference>
<comment type="caution">
    <text evidence="3">The sequence shown here is derived from an EMBL/GenBank/DDBJ whole genome shotgun (WGS) entry which is preliminary data.</text>
</comment>
<dbReference type="InParanoid" id="Q4CVA5"/>
<dbReference type="PaxDb" id="353153-Q4CVA5"/>
<feature type="domain" description="Dispersed gene family protein 1 beta-sheet" evidence="2">
    <location>
        <begin position="114"/>
        <end position="152"/>
    </location>
</feature>
<dbReference type="Proteomes" id="UP000002296">
    <property type="component" value="Unassembled WGS sequence"/>
</dbReference>
<reference evidence="3 4" key="1">
    <citation type="journal article" date="2005" name="Science">
        <title>The genome sequence of Trypanosoma cruzi, etiologic agent of Chagas disease.</title>
        <authorList>
            <person name="El-Sayed N.M."/>
            <person name="Myler P.J."/>
            <person name="Bartholomeu D.C."/>
            <person name="Nilsson D."/>
            <person name="Aggarwal G."/>
            <person name="Tran A.N."/>
            <person name="Ghedin E."/>
            <person name="Worthey E.A."/>
            <person name="Delcher A.L."/>
            <person name="Blandin G."/>
            <person name="Westenberger S.J."/>
            <person name="Caler E."/>
            <person name="Cerqueira G.C."/>
            <person name="Branche C."/>
            <person name="Haas B."/>
            <person name="Anupama A."/>
            <person name="Arner E."/>
            <person name="Aslund L."/>
            <person name="Attipoe P."/>
            <person name="Bontempi E."/>
            <person name="Bringaud F."/>
            <person name="Burton P."/>
            <person name="Cadag E."/>
            <person name="Campbell D.A."/>
            <person name="Carrington M."/>
            <person name="Crabtree J."/>
            <person name="Darban H."/>
            <person name="da Silveira J.F."/>
            <person name="de Jong P."/>
            <person name="Edwards K."/>
            <person name="Englund P.T."/>
            <person name="Fazelina G."/>
            <person name="Feldblyum T."/>
            <person name="Ferella M."/>
            <person name="Frasch A.C."/>
            <person name="Gull K."/>
            <person name="Horn D."/>
            <person name="Hou L."/>
            <person name="Huang Y."/>
            <person name="Kindlund E."/>
            <person name="Klingbeil M."/>
            <person name="Kluge S."/>
            <person name="Koo H."/>
            <person name="Lacerda D."/>
            <person name="Levin M.J."/>
            <person name="Lorenzi H."/>
            <person name="Louie T."/>
            <person name="Machado C.R."/>
            <person name="McCulloch R."/>
            <person name="McKenna A."/>
            <person name="Mizuno Y."/>
            <person name="Mottram J.C."/>
            <person name="Nelson S."/>
            <person name="Ochaya S."/>
            <person name="Osoegawa K."/>
            <person name="Pai G."/>
            <person name="Parsons M."/>
            <person name="Pentony M."/>
            <person name="Pettersson U."/>
            <person name="Pop M."/>
            <person name="Ramirez J.L."/>
            <person name="Rinta J."/>
            <person name="Robertson L."/>
            <person name="Salzberg S.L."/>
            <person name="Sanchez D.O."/>
            <person name="Seyler A."/>
            <person name="Sharma R."/>
            <person name="Shetty J."/>
            <person name="Simpson A.J."/>
            <person name="Sisk E."/>
            <person name="Tammi M.T."/>
            <person name="Tarleton R."/>
            <person name="Teixeira S."/>
            <person name="Van Aken S."/>
            <person name="Vogt C."/>
            <person name="Ward P.N."/>
            <person name="Wickstead B."/>
            <person name="Wortman J."/>
            <person name="White O."/>
            <person name="Fraser C.M."/>
            <person name="Stuart K.D."/>
            <person name="Andersson B."/>
        </authorList>
    </citation>
    <scope>NUCLEOTIDE SEQUENCE [LARGE SCALE GENOMIC DNA]</scope>
    <source>
        <strain evidence="3 4">CL Brener</strain>
    </source>
</reference>
<evidence type="ECO:0000313" key="3">
    <source>
        <dbReference type="EMBL" id="EAN84208.1"/>
    </source>
</evidence>
<evidence type="ECO:0000313" key="4">
    <source>
        <dbReference type="Proteomes" id="UP000002296"/>
    </source>
</evidence>
<accession>Q4CVA5</accession>
<protein>
    <submittedName>
        <fullName evidence="3">Dispersed gene family protein 1 (DGF-1), putative</fullName>
    </submittedName>
</protein>
<keyword evidence="4" id="KW-1185">Reference proteome</keyword>
<evidence type="ECO:0000256" key="1">
    <source>
        <dbReference type="SAM" id="Phobius"/>
    </source>
</evidence>
<organism evidence="3 4">
    <name type="scientific">Trypanosoma cruzi (strain CL Brener)</name>
    <dbReference type="NCBI Taxonomy" id="353153"/>
    <lineage>
        <taxon>Eukaryota</taxon>
        <taxon>Discoba</taxon>
        <taxon>Euglenozoa</taxon>
        <taxon>Kinetoplastea</taxon>
        <taxon>Metakinetoplastina</taxon>
        <taxon>Trypanosomatida</taxon>
        <taxon>Trypanosomatidae</taxon>
        <taxon>Trypanosoma</taxon>
        <taxon>Schizotrypanum</taxon>
    </lineage>
</organism>